<dbReference type="InterPro" id="IPR002227">
    <property type="entry name" value="Tyrosinase_Cu-bd"/>
</dbReference>
<dbReference type="STRING" id="150374.A0A0M8MUF9"/>
<proteinExistence type="predicted"/>
<evidence type="ECO:0000313" key="7">
    <source>
        <dbReference type="EMBL" id="KOS19626.1"/>
    </source>
</evidence>
<feature type="domain" description="Tyrosinase copper-binding" evidence="6">
    <location>
        <begin position="302"/>
        <end position="313"/>
    </location>
</feature>
<keyword evidence="5" id="KW-0732">Signal</keyword>
<dbReference type="PRINTS" id="PR00092">
    <property type="entry name" value="TYROSINASE"/>
</dbReference>
<evidence type="ECO:0000259" key="6">
    <source>
        <dbReference type="PROSITE" id="PS00498"/>
    </source>
</evidence>
<protein>
    <submittedName>
        <fullName evidence="7">Tyrosinase</fullName>
    </submittedName>
</protein>
<evidence type="ECO:0000256" key="1">
    <source>
        <dbReference type="ARBA" id="ARBA00001973"/>
    </source>
</evidence>
<dbReference type="GO" id="GO:0046872">
    <property type="term" value="F:metal ion binding"/>
    <property type="evidence" value="ECO:0007669"/>
    <property type="project" value="UniProtKB-KW"/>
</dbReference>
<dbReference type="Pfam" id="PF18132">
    <property type="entry name" value="Tyrosinase_C"/>
    <property type="match status" value="1"/>
</dbReference>
<sequence length="614" mass="68944">MHLYRLLRWAVGFLSAAAVAAAANPDYDFGIDADALNRRQDPSGPIIVGRLPYAANGSVPLRPELRELKADQYRWDLFILALSMSQSASQDDPLSWYQIAGIHGVPFTMWNGVEPQQLYKLANTISRMFANSTERMLYQQAASEFRIPYWDWASPAPPGESFFPAMLMEPVISQYGPNGLQTIRNPLFSYSFHPLDEEAFIWDPLKQWNETKRAPDMSVSVESPPSMNDQVDKALLSKLPEIQQRLYALFSNYHDFNSFGNKGWAVSQNLTTLDSIEALHDIIHIYGGSRGHMTYVPLSSFDPLFLLHHTMVDRLIAMWQLLNPTAWITPMAAGETSYTSLAGTIQNSSTPLTPFLASADGQFWTSDMSRSTETFGYAYAATRIPFGVSRRRHRESLIRKINRWLGGSSAMGLRSKATWPSQAWRPEGSHHIFQASDNAIGSLGFRPYIKVDAPSPPISRIVRKGHYTEWMANVHVNMDASDDSFAVHFFIGEPPKHARDWISAPNLAGSVGFFAMRMMTVQGSKMSGAVPLTSALMKLVASRSLRNLEPDMVVPFLRKALRFRVLKTTDDCEADPTTMVGLDVSISSSDVRLPHHDAELPRWGEMVEQIHIWP</sequence>
<evidence type="ECO:0000256" key="5">
    <source>
        <dbReference type="SAM" id="SignalP"/>
    </source>
</evidence>
<evidence type="ECO:0000313" key="8">
    <source>
        <dbReference type="Proteomes" id="UP000053831"/>
    </source>
</evidence>
<dbReference type="EMBL" id="LGSR01000020">
    <property type="protein sequence ID" value="KOS19626.1"/>
    <property type="molecule type" value="Genomic_DNA"/>
</dbReference>
<keyword evidence="2" id="KW-0479">Metal-binding</keyword>
<dbReference type="PANTHER" id="PTHR11474">
    <property type="entry name" value="TYROSINASE FAMILY MEMBER"/>
    <property type="match status" value="1"/>
</dbReference>
<dbReference type="PROSITE" id="PS00498">
    <property type="entry name" value="TYROSINASE_2"/>
    <property type="match status" value="1"/>
</dbReference>
<dbReference type="InterPro" id="IPR041640">
    <property type="entry name" value="Tyrosinase_C"/>
</dbReference>
<keyword evidence="8" id="KW-1185">Reference proteome</keyword>
<organism evidence="7 8">
    <name type="scientific">Escovopsis weberi</name>
    <dbReference type="NCBI Taxonomy" id="150374"/>
    <lineage>
        <taxon>Eukaryota</taxon>
        <taxon>Fungi</taxon>
        <taxon>Dikarya</taxon>
        <taxon>Ascomycota</taxon>
        <taxon>Pezizomycotina</taxon>
        <taxon>Sordariomycetes</taxon>
        <taxon>Hypocreomycetidae</taxon>
        <taxon>Hypocreales</taxon>
        <taxon>Hypocreaceae</taxon>
        <taxon>Escovopsis</taxon>
    </lineage>
</organism>
<dbReference type="GO" id="GO:0004497">
    <property type="term" value="F:monooxygenase activity"/>
    <property type="evidence" value="ECO:0007669"/>
    <property type="project" value="UniProtKB-KW"/>
</dbReference>
<dbReference type="Proteomes" id="UP000053831">
    <property type="component" value="Unassembled WGS sequence"/>
</dbReference>
<dbReference type="PANTHER" id="PTHR11474:SF32">
    <property type="entry name" value="TYROSINASE"/>
    <property type="match status" value="1"/>
</dbReference>
<comment type="caution">
    <text evidence="7">The sequence shown here is derived from an EMBL/GenBank/DDBJ whole genome shotgun (WGS) entry which is preliminary data.</text>
</comment>
<dbReference type="Gene3D" id="2.60.310.20">
    <property type="match status" value="1"/>
</dbReference>
<name>A0A0M8MUF9_ESCWE</name>
<evidence type="ECO:0000256" key="4">
    <source>
        <dbReference type="ARBA" id="ARBA00023033"/>
    </source>
</evidence>
<accession>A0A0M8MUF9</accession>
<evidence type="ECO:0000256" key="3">
    <source>
        <dbReference type="ARBA" id="ARBA00023002"/>
    </source>
</evidence>
<dbReference type="Pfam" id="PF00264">
    <property type="entry name" value="Tyrosinase"/>
    <property type="match status" value="1"/>
</dbReference>
<dbReference type="InterPro" id="IPR050316">
    <property type="entry name" value="Tyrosinase/Hemocyanin"/>
</dbReference>
<dbReference type="AlphaFoldDB" id="A0A0M8MUF9"/>
<evidence type="ECO:0000256" key="2">
    <source>
        <dbReference type="ARBA" id="ARBA00022723"/>
    </source>
</evidence>
<feature type="chain" id="PRO_5005818712" evidence="5">
    <location>
        <begin position="23"/>
        <end position="614"/>
    </location>
</feature>
<reference evidence="7 8" key="1">
    <citation type="submission" date="2015-07" db="EMBL/GenBank/DDBJ databases">
        <title>The genome of the fungus Escovopsis weberi, a specialized disease agent of ant agriculture.</title>
        <authorList>
            <person name="de Man T.J."/>
            <person name="Stajich J.E."/>
            <person name="Kubicek C.P."/>
            <person name="Chenthamara K."/>
            <person name="Atanasova L."/>
            <person name="Druzhinina I.S."/>
            <person name="Birnbaum S."/>
            <person name="Barribeau S.M."/>
            <person name="Teiling C."/>
            <person name="Suen G."/>
            <person name="Currie C."/>
            <person name="Gerardo N.M."/>
        </authorList>
    </citation>
    <scope>NUCLEOTIDE SEQUENCE [LARGE SCALE GENOMIC DNA]</scope>
</reference>
<keyword evidence="3" id="KW-0560">Oxidoreductase</keyword>
<comment type="cofactor">
    <cofactor evidence="1">
        <name>Cu(2+)</name>
        <dbReference type="ChEBI" id="CHEBI:29036"/>
    </cofactor>
</comment>
<dbReference type="InterPro" id="IPR008922">
    <property type="entry name" value="Di-copper_centre_dom_sf"/>
</dbReference>
<keyword evidence="4" id="KW-0503">Monooxygenase</keyword>
<dbReference type="OrthoDB" id="6132182at2759"/>
<dbReference type="SUPFAM" id="SSF48056">
    <property type="entry name" value="Di-copper centre-containing domain"/>
    <property type="match status" value="1"/>
</dbReference>
<feature type="signal peptide" evidence="5">
    <location>
        <begin position="1"/>
        <end position="22"/>
    </location>
</feature>
<gene>
    <name evidence="7" type="ORF">ESCO_001238</name>
</gene>
<dbReference type="Gene3D" id="1.10.1280.10">
    <property type="entry name" value="Di-copper center containing domain from catechol oxidase"/>
    <property type="match status" value="1"/>
</dbReference>